<gene>
    <name evidence="2" type="ORF">E2C01_072391</name>
</gene>
<comment type="caution">
    <text evidence="2">The sequence shown here is derived from an EMBL/GenBank/DDBJ whole genome shotgun (WGS) entry which is preliminary data.</text>
</comment>
<organism evidence="2 3">
    <name type="scientific">Portunus trituberculatus</name>
    <name type="common">Swimming crab</name>
    <name type="synonym">Neptunus trituberculatus</name>
    <dbReference type="NCBI Taxonomy" id="210409"/>
    <lineage>
        <taxon>Eukaryota</taxon>
        <taxon>Metazoa</taxon>
        <taxon>Ecdysozoa</taxon>
        <taxon>Arthropoda</taxon>
        <taxon>Crustacea</taxon>
        <taxon>Multicrustacea</taxon>
        <taxon>Malacostraca</taxon>
        <taxon>Eumalacostraca</taxon>
        <taxon>Eucarida</taxon>
        <taxon>Decapoda</taxon>
        <taxon>Pleocyemata</taxon>
        <taxon>Brachyura</taxon>
        <taxon>Eubrachyura</taxon>
        <taxon>Portunoidea</taxon>
        <taxon>Portunidae</taxon>
        <taxon>Portuninae</taxon>
        <taxon>Portunus</taxon>
    </lineage>
</organism>
<dbReference type="Proteomes" id="UP000324222">
    <property type="component" value="Unassembled WGS sequence"/>
</dbReference>
<proteinExistence type="predicted"/>
<reference evidence="2 3" key="1">
    <citation type="submission" date="2019-05" db="EMBL/GenBank/DDBJ databases">
        <title>Another draft genome of Portunus trituberculatus and its Hox gene families provides insights of decapod evolution.</title>
        <authorList>
            <person name="Jeong J.-H."/>
            <person name="Song I."/>
            <person name="Kim S."/>
            <person name="Choi T."/>
            <person name="Kim D."/>
            <person name="Ryu S."/>
            <person name="Kim W."/>
        </authorList>
    </citation>
    <scope>NUCLEOTIDE SEQUENCE [LARGE SCALE GENOMIC DNA]</scope>
    <source>
        <tissue evidence="2">Muscle</tissue>
    </source>
</reference>
<evidence type="ECO:0000256" key="1">
    <source>
        <dbReference type="SAM" id="MobiDB-lite"/>
    </source>
</evidence>
<evidence type="ECO:0000313" key="3">
    <source>
        <dbReference type="Proteomes" id="UP000324222"/>
    </source>
</evidence>
<dbReference type="AlphaFoldDB" id="A0A5B7HXU7"/>
<name>A0A5B7HXU7_PORTR</name>
<dbReference type="EMBL" id="VSRR010047100">
    <property type="protein sequence ID" value="MPC77921.1"/>
    <property type="molecule type" value="Genomic_DNA"/>
</dbReference>
<accession>A0A5B7HXU7</accession>
<protein>
    <submittedName>
        <fullName evidence="2">Uncharacterized protein</fullName>
    </submittedName>
</protein>
<feature type="region of interest" description="Disordered" evidence="1">
    <location>
        <begin position="55"/>
        <end position="79"/>
    </location>
</feature>
<sequence>MAGFVVASRGTPLLPEHRLNIPACRVNTARLCALITAENTLLCGENTGRALVGATRGRGGAGMGRQARPLEQPPSSIPSPPFLPASYPGAREVRLIVPAVSYVYVYLLAGDASSRGSRCCHQIRGKRHKIWRRVLAGVCSRSADRAK</sequence>
<evidence type="ECO:0000313" key="2">
    <source>
        <dbReference type="EMBL" id="MPC77921.1"/>
    </source>
</evidence>
<keyword evidence="3" id="KW-1185">Reference proteome</keyword>